<dbReference type="RefSeq" id="XP_033422121.1">
    <property type="nucleotide sequence ID" value="XM_033574103.1"/>
</dbReference>
<evidence type="ECO:0000313" key="3">
    <source>
        <dbReference type="EMBL" id="THC97596.1"/>
    </source>
</evidence>
<dbReference type="GeneID" id="54332213"/>
<dbReference type="EMBL" id="SOSA01000070">
    <property type="protein sequence ID" value="THC97596.1"/>
    <property type="molecule type" value="Genomic_DNA"/>
</dbReference>
<gene>
    <name evidence="2" type="ORF">ATNIH1004_009511</name>
    <name evidence="3" type="ORF">EYZ11_002951</name>
</gene>
<dbReference type="Proteomes" id="UP000324241">
    <property type="component" value="Unassembled WGS sequence"/>
</dbReference>
<accession>A0A4S3JPM1</accession>
<dbReference type="STRING" id="1220188.A0A4S3JPM1"/>
<evidence type="ECO:0000313" key="5">
    <source>
        <dbReference type="Proteomes" id="UP000324241"/>
    </source>
</evidence>
<reference evidence="2 5" key="2">
    <citation type="submission" date="2019-08" db="EMBL/GenBank/DDBJ databases">
        <title>The genome sequence of a newly discovered highly antifungal drug resistant Aspergillus species, Aspergillus tanneri NIH 1004.</title>
        <authorList>
            <person name="Mounaud S."/>
            <person name="Singh I."/>
            <person name="Joardar V."/>
            <person name="Pakala S."/>
            <person name="Pakala S."/>
            <person name="Venepally P."/>
            <person name="Chung J.K."/>
            <person name="Losada L."/>
            <person name="Nierman W.C."/>
        </authorList>
    </citation>
    <scope>NUCLEOTIDE SEQUENCE [LARGE SCALE GENOMIC DNA]</scope>
    <source>
        <strain evidence="2 5">NIH1004</strain>
    </source>
</reference>
<comment type="caution">
    <text evidence="3">The sequence shown here is derived from an EMBL/GenBank/DDBJ whole genome shotgun (WGS) entry which is preliminary data.</text>
</comment>
<evidence type="ECO:0000313" key="4">
    <source>
        <dbReference type="Proteomes" id="UP000308092"/>
    </source>
</evidence>
<dbReference type="EMBL" id="QUQM01000005">
    <property type="protein sequence ID" value="KAA8642759.1"/>
    <property type="molecule type" value="Genomic_DNA"/>
</dbReference>
<reference evidence="3 4" key="1">
    <citation type="submission" date="2019-03" db="EMBL/GenBank/DDBJ databases">
        <title>The genome sequence of a newly discovered highly antifungal drug resistant Aspergillus species, Aspergillus tanneri NIH 1004.</title>
        <authorList>
            <person name="Mounaud S."/>
            <person name="Singh I."/>
            <person name="Joardar V."/>
            <person name="Pakala S."/>
            <person name="Pakala S."/>
            <person name="Venepally P."/>
            <person name="Hoover J."/>
            <person name="Nierman W."/>
            <person name="Chung J."/>
            <person name="Losada L."/>
        </authorList>
    </citation>
    <scope>NUCLEOTIDE SEQUENCE [LARGE SCALE GENOMIC DNA]</scope>
    <source>
        <strain evidence="3 4">NIH1004</strain>
    </source>
</reference>
<dbReference type="OrthoDB" id="5959761at2759"/>
<evidence type="ECO:0000313" key="2">
    <source>
        <dbReference type="EMBL" id="KAA8642759.1"/>
    </source>
</evidence>
<dbReference type="VEuPathDB" id="FungiDB:EYZ11_002951"/>
<name>A0A4S3JPM1_9EURO</name>
<feature type="region of interest" description="Disordered" evidence="1">
    <location>
        <begin position="187"/>
        <end position="207"/>
    </location>
</feature>
<organism evidence="3 4">
    <name type="scientific">Aspergillus tanneri</name>
    <dbReference type="NCBI Taxonomy" id="1220188"/>
    <lineage>
        <taxon>Eukaryota</taxon>
        <taxon>Fungi</taxon>
        <taxon>Dikarya</taxon>
        <taxon>Ascomycota</taxon>
        <taxon>Pezizomycotina</taxon>
        <taxon>Eurotiomycetes</taxon>
        <taxon>Eurotiomycetidae</taxon>
        <taxon>Eurotiales</taxon>
        <taxon>Aspergillaceae</taxon>
        <taxon>Aspergillus</taxon>
        <taxon>Aspergillus subgen. Circumdati</taxon>
    </lineage>
</organism>
<dbReference type="Proteomes" id="UP000308092">
    <property type="component" value="Unassembled WGS sequence"/>
</dbReference>
<evidence type="ECO:0000256" key="1">
    <source>
        <dbReference type="SAM" id="MobiDB-lite"/>
    </source>
</evidence>
<dbReference type="AlphaFoldDB" id="A0A4S3JPM1"/>
<sequence>MHTIQIHNKSNHDQIFEVHGWNNNKNITVKPGQTSKIPAPDGSSGAVIALHDGHEGEQVEITKNGYGGNDFLDVSNIVGAGGNITAMQVGDKTTLKGDANFMQHMNTAWKKASKDTRDRLKGHVFTDREGNVKRIGPIKDCPELEKLVRTFADGKTYIGVGAWNGSPGNANDNAQSSAAHGNKDILITYSDGDASPDHPEQHKENRAAGVQAANVHPATVANVAATQSHKPGIVLTNKSNKECTYFFYDNYWNGNGTAGANFDKPLKNVKLAAGAQTHVPLPTSFKGRVQRGKDLPATWVEFQISASNDHAAHGDISLEQGCDGAATIASTDGSNRKNGFTHDVVKDAPAAACSKKPDGSRALSTTMGNWMSGPNKAAIEYLNKVVGQKKAYIVGGSGTDDVASKNNCLAVDMY</sequence>
<protein>
    <submittedName>
        <fullName evidence="3">Uncharacterized protein</fullName>
    </submittedName>
</protein>
<keyword evidence="4" id="KW-1185">Reference proteome</keyword>
<feature type="compositionally biased region" description="Basic and acidic residues" evidence="1">
    <location>
        <begin position="195"/>
        <end position="206"/>
    </location>
</feature>
<proteinExistence type="predicted"/>